<name>A0A1E4SZV2_9ASCO</name>
<dbReference type="SUPFAM" id="SSF103473">
    <property type="entry name" value="MFS general substrate transporter"/>
    <property type="match status" value="1"/>
</dbReference>
<dbReference type="OrthoDB" id="440553at2759"/>
<comment type="similarity">
    <text evidence="6">Belongs to the major facilitator superfamily. CAR1 family.</text>
</comment>
<evidence type="ECO:0000259" key="8">
    <source>
        <dbReference type="PROSITE" id="PS50850"/>
    </source>
</evidence>
<feature type="transmembrane region" description="Helical" evidence="7">
    <location>
        <begin position="90"/>
        <end position="113"/>
    </location>
</feature>
<evidence type="ECO:0000256" key="3">
    <source>
        <dbReference type="ARBA" id="ARBA00022692"/>
    </source>
</evidence>
<keyword evidence="10" id="KW-1185">Reference proteome</keyword>
<evidence type="ECO:0000256" key="7">
    <source>
        <dbReference type="SAM" id="Phobius"/>
    </source>
</evidence>
<feature type="transmembrane region" description="Helical" evidence="7">
    <location>
        <begin position="67"/>
        <end position="84"/>
    </location>
</feature>
<protein>
    <recommendedName>
        <fullName evidence="8">Major facilitator superfamily (MFS) profile domain-containing protein</fullName>
    </recommendedName>
</protein>
<dbReference type="Pfam" id="PF07690">
    <property type="entry name" value="MFS_1"/>
    <property type="match status" value="1"/>
</dbReference>
<evidence type="ECO:0000256" key="4">
    <source>
        <dbReference type="ARBA" id="ARBA00022989"/>
    </source>
</evidence>
<evidence type="ECO:0000256" key="6">
    <source>
        <dbReference type="ARBA" id="ARBA00038347"/>
    </source>
</evidence>
<feature type="transmembrane region" description="Helical" evidence="7">
    <location>
        <begin position="155"/>
        <end position="175"/>
    </location>
</feature>
<feature type="domain" description="Major facilitator superfamily (MFS) profile" evidence="8">
    <location>
        <begin position="1"/>
        <end position="448"/>
    </location>
</feature>
<keyword evidence="3 7" id="KW-0812">Transmembrane</keyword>
<dbReference type="PANTHER" id="PTHR23502">
    <property type="entry name" value="MAJOR FACILITATOR SUPERFAMILY"/>
    <property type="match status" value="1"/>
</dbReference>
<dbReference type="AlphaFoldDB" id="A0A1E4SZV2"/>
<reference evidence="10" key="1">
    <citation type="submission" date="2016-04" db="EMBL/GenBank/DDBJ databases">
        <title>Comparative genomics of biotechnologically important yeasts.</title>
        <authorList>
            <consortium name="DOE Joint Genome Institute"/>
            <person name="Riley R."/>
            <person name="Haridas S."/>
            <person name="Wolfe K.H."/>
            <person name="Lopes M.R."/>
            <person name="Hittinger C.T."/>
            <person name="Goker M."/>
            <person name="Salamov A."/>
            <person name="Wisecaver J."/>
            <person name="Long T.M."/>
            <person name="Aerts A.L."/>
            <person name="Barry K."/>
            <person name="Choi C."/>
            <person name="Clum A."/>
            <person name="Coughlan A.Y."/>
            <person name="Deshpande S."/>
            <person name="Douglass A.P."/>
            <person name="Hanson S.J."/>
            <person name="Klenk H.-P."/>
            <person name="Labutti K."/>
            <person name="Lapidus A."/>
            <person name="Lindquist E."/>
            <person name="Lipzen A."/>
            <person name="Meier-Kolthoff J.P."/>
            <person name="Ohm R.A."/>
            <person name="Otillar R.P."/>
            <person name="Pangilinan J."/>
            <person name="Peng Y."/>
            <person name="Rokas A."/>
            <person name="Rosa C.A."/>
            <person name="Scheuner C."/>
            <person name="Sibirny A.A."/>
            <person name="Slot J.C."/>
            <person name="Stielow J.B."/>
            <person name="Sun H."/>
            <person name="Kurtzman C.P."/>
            <person name="Blackwell M."/>
            <person name="Grigoriev I.V."/>
            <person name="Jeffries T.W."/>
        </authorList>
    </citation>
    <scope>NUCLEOTIDE SEQUENCE [LARGE SCALE GENOMIC DNA]</scope>
    <source>
        <strain evidence="10">NRRL YB-2248</strain>
    </source>
</reference>
<dbReference type="InterPro" id="IPR011701">
    <property type="entry name" value="MFS"/>
</dbReference>
<dbReference type="Proteomes" id="UP000094801">
    <property type="component" value="Unassembled WGS sequence"/>
</dbReference>
<evidence type="ECO:0000313" key="10">
    <source>
        <dbReference type="Proteomes" id="UP000094801"/>
    </source>
</evidence>
<proteinExistence type="inferred from homology"/>
<dbReference type="EMBL" id="KV453854">
    <property type="protein sequence ID" value="ODV85018.1"/>
    <property type="molecule type" value="Genomic_DNA"/>
</dbReference>
<dbReference type="GO" id="GO:0022857">
    <property type="term" value="F:transmembrane transporter activity"/>
    <property type="evidence" value="ECO:0007669"/>
    <property type="project" value="InterPro"/>
</dbReference>
<dbReference type="PANTHER" id="PTHR23502:SF51">
    <property type="entry name" value="QUINIDINE RESISTANCE PROTEIN 1-RELATED"/>
    <property type="match status" value="1"/>
</dbReference>
<organism evidence="9 10">
    <name type="scientific">[Candida] arabinofermentans NRRL YB-2248</name>
    <dbReference type="NCBI Taxonomy" id="983967"/>
    <lineage>
        <taxon>Eukaryota</taxon>
        <taxon>Fungi</taxon>
        <taxon>Dikarya</taxon>
        <taxon>Ascomycota</taxon>
        <taxon>Saccharomycotina</taxon>
        <taxon>Pichiomycetes</taxon>
        <taxon>Pichiales</taxon>
        <taxon>Pichiaceae</taxon>
        <taxon>Ogataea</taxon>
        <taxon>Ogataea/Candida clade</taxon>
    </lineage>
</organism>
<gene>
    <name evidence="9" type="ORF">CANARDRAFT_176427</name>
</gene>
<accession>A0A1E4SZV2</accession>
<sequence>MTFLLATIGICSSMSMPIYWVALTEIEKQFNITEEQTNLTVVAYLVLQAVSPVFVSTASDIFGRRPVVLVCLIGAVGTNIGLAVSNAYWLIIFLRCVLAAFVAPVVSVNSSIVGDFTTRRDRGGISGFVSGFTLIGQGFSPFLGAVVDSRWDWKAIFWFSTIVDAFVFFLILVTCPETKRTIVGNLSYRPKNWIHKSAALIYFGKKRLTDVDGSTLEPITTRKYDPLSPFAILMSPEIIFNLLPCSLLFATWTISQTSLTTYLSKQYHYSTLMVGVCFFAPGIATISGTIIGGKVADYRYRRAKRVYNEKYLKDSKISIDAPPFNIIKARVGIFAIPSSVVIAATLVFGWCLEYDESVAIILVCSFFITFGCMYPLNVASTLLVDLYPEKSGSASSLNNLTRCGMSAIFVACLSKMTASMNLGGTYTLMAGLDILGVGLIYYVIYKSDELMLAKRERERKAQSKSDSL</sequence>
<keyword evidence="4 7" id="KW-1133">Transmembrane helix</keyword>
<evidence type="ECO:0000313" key="9">
    <source>
        <dbReference type="EMBL" id="ODV85018.1"/>
    </source>
</evidence>
<feature type="transmembrane region" description="Helical" evidence="7">
    <location>
        <begin position="230"/>
        <end position="252"/>
    </location>
</feature>
<dbReference type="PROSITE" id="PS50850">
    <property type="entry name" value="MFS"/>
    <property type="match status" value="1"/>
</dbReference>
<feature type="transmembrane region" description="Helical" evidence="7">
    <location>
        <begin position="272"/>
        <end position="296"/>
    </location>
</feature>
<keyword evidence="2" id="KW-0813">Transport</keyword>
<evidence type="ECO:0000256" key="1">
    <source>
        <dbReference type="ARBA" id="ARBA00004141"/>
    </source>
</evidence>
<dbReference type="GO" id="GO:0005886">
    <property type="term" value="C:plasma membrane"/>
    <property type="evidence" value="ECO:0007669"/>
    <property type="project" value="TreeGrafter"/>
</dbReference>
<dbReference type="Gene3D" id="1.20.1250.20">
    <property type="entry name" value="MFS general substrate transporter like domains"/>
    <property type="match status" value="1"/>
</dbReference>
<feature type="transmembrane region" description="Helical" evidence="7">
    <location>
        <begin position="358"/>
        <end position="387"/>
    </location>
</feature>
<feature type="transmembrane region" description="Helical" evidence="7">
    <location>
        <begin position="125"/>
        <end position="143"/>
    </location>
</feature>
<comment type="subcellular location">
    <subcellularLocation>
        <location evidence="1">Membrane</location>
        <topology evidence="1">Multi-pass membrane protein</topology>
    </subcellularLocation>
</comment>
<dbReference type="InterPro" id="IPR020846">
    <property type="entry name" value="MFS_dom"/>
</dbReference>
<feature type="transmembrane region" description="Helical" evidence="7">
    <location>
        <begin position="424"/>
        <end position="445"/>
    </location>
</feature>
<dbReference type="InterPro" id="IPR036259">
    <property type="entry name" value="MFS_trans_sf"/>
</dbReference>
<feature type="transmembrane region" description="Helical" evidence="7">
    <location>
        <begin position="331"/>
        <end position="352"/>
    </location>
</feature>
<dbReference type="STRING" id="983967.A0A1E4SZV2"/>
<evidence type="ECO:0000256" key="5">
    <source>
        <dbReference type="ARBA" id="ARBA00023136"/>
    </source>
</evidence>
<keyword evidence="5 7" id="KW-0472">Membrane</keyword>
<dbReference type="Gene3D" id="1.20.1720.10">
    <property type="entry name" value="Multidrug resistance protein D"/>
    <property type="match status" value="1"/>
</dbReference>
<evidence type="ECO:0000256" key="2">
    <source>
        <dbReference type="ARBA" id="ARBA00022448"/>
    </source>
</evidence>